<dbReference type="Gene3D" id="3.90.1150.170">
    <property type="match status" value="2"/>
</dbReference>
<dbReference type="InterPro" id="IPR001313">
    <property type="entry name" value="Pumilio_RNA-bd_rpt"/>
</dbReference>
<dbReference type="GO" id="GO:0000472">
    <property type="term" value="P:endonucleolytic cleavage to generate mature 5'-end of SSU-rRNA from (SSU-rRNA, 5.8S rRNA, LSU-rRNA)"/>
    <property type="evidence" value="ECO:0007669"/>
    <property type="project" value="TreeGrafter"/>
</dbReference>
<feature type="compositionally biased region" description="Polar residues" evidence="10">
    <location>
        <begin position="679"/>
        <end position="688"/>
    </location>
</feature>
<comment type="subcellular location">
    <subcellularLocation>
        <location evidence="2">Nucleus</location>
        <location evidence="2">Nucleolus</location>
    </subcellularLocation>
</comment>
<dbReference type="InterPro" id="IPR015424">
    <property type="entry name" value="PyrdxlP-dep_Trfase"/>
</dbReference>
<dbReference type="GO" id="GO:0030686">
    <property type="term" value="C:90S preribosome"/>
    <property type="evidence" value="ECO:0007669"/>
    <property type="project" value="TreeGrafter"/>
</dbReference>
<accession>A0A8H3FER4</accession>
<dbReference type="EMBL" id="CAJPDT010000037">
    <property type="protein sequence ID" value="CAF9924686.1"/>
    <property type="molecule type" value="Genomic_DNA"/>
</dbReference>
<name>A0A8H3FER4_9LECA</name>
<dbReference type="SMART" id="SM00025">
    <property type="entry name" value="Pumilio"/>
    <property type="match status" value="8"/>
</dbReference>
<evidence type="ECO:0000256" key="3">
    <source>
        <dbReference type="ARBA" id="ARBA00016427"/>
    </source>
</evidence>
<reference evidence="11" key="1">
    <citation type="submission" date="2021-03" db="EMBL/GenBank/DDBJ databases">
        <authorList>
            <person name="Tagirdzhanova G."/>
        </authorList>
    </citation>
    <scope>NUCLEOTIDE SEQUENCE</scope>
</reference>
<dbReference type="PANTHER" id="PTHR13102">
    <property type="entry name" value="NUCLEOLAR PROTEIN 9"/>
    <property type="match status" value="1"/>
</dbReference>
<proteinExistence type="predicted"/>
<feature type="region of interest" description="Disordered" evidence="10">
    <location>
        <begin position="668"/>
        <end position="688"/>
    </location>
</feature>
<feature type="compositionally biased region" description="Low complexity" evidence="10">
    <location>
        <begin position="1079"/>
        <end position="1093"/>
    </location>
</feature>
<dbReference type="SUPFAM" id="SSF53383">
    <property type="entry name" value="PLP-dependent transferases"/>
    <property type="match status" value="2"/>
</dbReference>
<comment type="cofactor">
    <cofactor evidence="1">
        <name>pyridoxal 5'-phosphate</name>
        <dbReference type="ChEBI" id="CHEBI:597326"/>
    </cofactor>
</comment>
<evidence type="ECO:0000313" key="11">
    <source>
        <dbReference type="EMBL" id="CAF9924686.1"/>
    </source>
</evidence>
<gene>
    <name evidence="11" type="ORF">IMSHALPRED_006263</name>
</gene>
<evidence type="ECO:0000256" key="4">
    <source>
        <dbReference type="ARBA" id="ARBA00022737"/>
    </source>
</evidence>
<comment type="function">
    <text evidence="7">RNA-binding nucleolar protein required for pre-rRNA processing. Involved in production of 18S rRNA and assembly of small ribosomal subunit.</text>
</comment>
<dbReference type="Pfam" id="PF22493">
    <property type="entry name" value="PUF_NOP9"/>
    <property type="match status" value="1"/>
</dbReference>
<dbReference type="GO" id="GO:0003723">
    <property type="term" value="F:RNA binding"/>
    <property type="evidence" value="ECO:0007669"/>
    <property type="project" value="InterPro"/>
</dbReference>
<keyword evidence="5" id="KW-0663">Pyridoxal phosphate</keyword>
<evidence type="ECO:0000256" key="10">
    <source>
        <dbReference type="SAM" id="MobiDB-lite"/>
    </source>
</evidence>
<feature type="compositionally biased region" description="Acidic residues" evidence="10">
    <location>
        <begin position="36"/>
        <end position="51"/>
    </location>
</feature>
<dbReference type="GO" id="GO:0000447">
    <property type="term" value="P:endonucleolytic cleavage in ITS1 to separate SSU-rRNA from 5.8S rRNA and LSU-rRNA from tricistronic rRNA transcript (SSU-rRNA, 5.8S rRNA, LSU-rRNA)"/>
    <property type="evidence" value="ECO:0007669"/>
    <property type="project" value="TreeGrafter"/>
</dbReference>
<dbReference type="GO" id="GO:0016830">
    <property type="term" value="F:carbon-carbon lyase activity"/>
    <property type="evidence" value="ECO:0007669"/>
    <property type="project" value="InterPro"/>
</dbReference>
<evidence type="ECO:0000313" key="12">
    <source>
        <dbReference type="Proteomes" id="UP000664534"/>
    </source>
</evidence>
<keyword evidence="4" id="KW-0677">Repeat</keyword>
<evidence type="ECO:0000256" key="2">
    <source>
        <dbReference type="ARBA" id="ARBA00004604"/>
    </source>
</evidence>
<evidence type="ECO:0000256" key="1">
    <source>
        <dbReference type="ARBA" id="ARBA00001933"/>
    </source>
</evidence>
<keyword evidence="12" id="KW-1185">Reference proteome</keyword>
<evidence type="ECO:0000256" key="7">
    <source>
        <dbReference type="ARBA" id="ARBA00024893"/>
    </source>
</evidence>
<dbReference type="AlphaFoldDB" id="A0A8H3FER4"/>
<dbReference type="PANTHER" id="PTHR13102:SF0">
    <property type="entry name" value="NUCLEOLAR PROTEIN 9"/>
    <property type="match status" value="1"/>
</dbReference>
<feature type="compositionally biased region" description="Pro residues" evidence="10">
    <location>
        <begin position="1004"/>
        <end position="1013"/>
    </location>
</feature>
<dbReference type="Gene3D" id="1.25.10.10">
    <property type="entry name" value="Leucine-rich Repeat Variant"/>
    <property type="match status" value="2"/>
</dbReference>
<dbReference type="GO" id="GO:0005730">
    <property type="term" value="C:nucleolus"/>
    <property type="evidence" value="ECO:0007669"/>
    <property type="project" value="UniProtKB-SubCell"/>
</dbReference>
<dbReference type="InterPro" id="IPR015421">
    <property type="entry name" value="PyrdxlP-dep_Trfase_major"/>
</dbReference>
<organism evidence="11 12">
    <name type="scientific">Imshaugia aleurites</name>
    <dbReference type="NCBI Taxonomy" id="172621"/>
    <lineage>
        <taxon>Eukaryota</taxon>
        <taxon>Fungi</taxon>
        <taxon>Dikarya</taxon>
        <taxon>Ascomycota</taxon>
        <taxon>Pezizomycotina</taxon>
        <taxon>Lecanoromycetes</taxon>
        <taxon>OSLEUM clade</taxon>
        <taxon>Lecanoromycetidae</taxon>
        <taxon>Lecanorales</taxon>
        <taxon>Lecanorineae</taxon>
        <taxon>Parmeliaceae</taxon>
        <taxon>Imshaugia</taxon>
    </lineage>
</organism>
<dbReference type="GO" id="GO:0000056">
    <property type="term" value="P:ribosomal small subunit export from nucleus"/>
    <property type="evidence" value="ECO:0007669"/>
    <property type="project" value="TreeGrafter"/>
</dbReference>
<dbReference type="GO" id="GO:0000480">
    <property type="term" value="P:endonucleolytic cleavage in 5'-ETS of tricistronic rRNA transcript (SSU-rRNA, 5.8S rRNA, LSU-rRNA)"/>
    <property type="evidence" value="ECO:0007669"/>
    <property type="project" value="TreeGrafter"/>
</dbReference>
<feature type="region of interest" description="Disordered" evidence="10">
    <location>
        <begin position="1079"/>
        <end position="1105"/>
    </location>
</feature>
<feature type="region of interest" description="Disordered" evidence="10">
    <location>
        <begin position="978"/>
        <end position="1033"/>
    </location>
</feature>
<evidence type="ECO:0000256" key="8">
    <source>
        <dbReference type="ARBA" id="ARBA00030932"/>
    </source>
</evidence>
<dbReference type="SUPFAM" id="SSF48371">
    <property type="entry name" value="ARM repeat"/>
    <property type="match status" value="1"/>
</dbReference>
<dbReference type="InterPro" id="IPR002129">
    <property type="entry name" value="PyrdxlP-dep_de-COase"/>
</dbReference>
<feature type="compositionally biased region" description="Low complexity" evidence="10">
    <location>
        <begin position="987"/>
        <end position="1003"/>
    </location>
</feature>
<dbReference type="GO" id="GO:0030688">
    <property type="term" value="C:preribosome, small subunit precursor"/>
    <property type="evidence" value="ECO:0007669"/>
    <property type="project" value="TreeGrafter"/>
</dbReference>
<feature type="region of interest" description="Disordered" evidence="10">
    <location>
        <begin position="1171"/>
        <end position="1200"/>
    </location>
</feature>
<dbReference type="InterPro" id="IPR016024">
    <property type="entry name" value="ARM-type_fold"/>
</dbReference>
<dbReference type="Gene3D" id="3.40.640.10">
    <property type="entry name" value="Type I PLP-dependent aspartate aminotransferase-like (Major domain)"/>
    <property type="match status" value="2"/>
</dbReference>
<keyword evidence="6" id="KW-0456">Lyase</keyword>
<dbReference type="GO" id="GO:0019752">
    <property type="term" value="P:carboxylic acid metabolic process"/>
    <property type="evidence" value="ECO:0007669"/>
    <property type="project" value="InterPro"/>
</dbReference>
<dbReference type="Pfam" id="PF00282">
    <property type="entry name" value="Pyridoxal_deC"/>
    <property type="match status" value="2"/>
</dbReference>
<dbReference type="OrthoDB" id="392571at2759"/>
<protein>
    <recommendedName>
        <fullName evidence="3">Nucleolar protein 9</fullName>
    </recommendedName>
    <alternativeName>
        <fullName evidence="8 9">Pumilio domain-containing protein NOP9</fullName>
    </alternativeName>
</protein>
<dbReference type="InterPro" id="IPR040000">
    <property type="entry name" value="NOP9"/>
</dbReference>
<feature type="compositionally biased region" description="Basic and acidic residues" evidence="10">
    <location>
        <begin position="10"/>
        <end position="19"/>
    </location>
</feature>
<evidence type="ECO:0000256" key="5">
    <source>
        <dbReference type="ARBA" id="ARBA00022898"/>
    </source>
</evidence>
<sequence>MPKEHRKRGRREEKKRKFEDEEDQATTFKRQKSEDAEGEVEIIVDGDDEAGPPESYPEYVPRPGIAPFYGLLGEDEQEYFKRADSMLELNQFADPEERNLFLANVYKEASGKELKIASSQSCSRLMERLILLSTPDQLKNLFQNFSGHFLHLVQHRFASHCCEALFLQATPIVNQELTAPLDGRKQNLESGGVSVSLESLFLYTLNELEGNLGYLMSDQFASHPLRILLVVLSGMPIAAVTSSSILQSKKKEHVSVTGGKPMPTGEKAEARMVPDSFHIALEQMMAGAVAGLDTTYLRALATHPIANPVLQLLLELELTRSGKQSAKDSDSLFRKLVPDDTLEEGTDSASFINHLVYDPIGSRLLEVIITNAPGKTFKSIYRKSFKDRLGNFAKNEVAAFVVIKVIERLNKEDLVTALDEICPHIDMLIKRSRTSVIKTLIERCRVRHLDASSISTGLEQAYGKTPSERLVNMLKVSTESTDGMAEDRRKQLESKDSAKAHGSLLAQCMLEAPDPLREFICDGLLAMETPLLIIIAKDRTASRVLQTALLCSEQAPKFRRLLIPHFYGHIEDLSIDPVASHFIDSIWEATNGLTFIRERIANDLARHESALRASISGRAVWRNWKMDIYKTRRKEWLNDAKGQSYDKEKPAKKGIELARQRFAAGAVKPQNKALKARTDNGTGANSIPQGTAAIQDLLIPFIRSADEDASTKRTGHGLSVEGGGPRTALVEHHKPHKLSQLMHLNLPQTGLAETGFLKEVEQILQYSVNTWDRGFMSELYASTDAPGLAAELILATLNTNVSTYEVSPALTLIEKHTTRALANLFGLNGPHAGGVSVPGGSDSNITSIVIARNTLYPETKAHGNTANNLKLVLFTSAHAHYSIAQAAQMLGFGSSSVRSVPVDPKTGSMDPTALSSLITQAKEEGHTPFYLNATAGTTVLGAYDPIVPLAAICKAHNLWLHIDGTYIQLKHPLSQTTPLVANHTHPSRNPISSPSPLPSSQTPPSQPPSPLPKTPHTNSSPTSPPATLGGPAIFSLTHAPKLSGSHHANTIAITPHNTLGVPLPCAFLLGADTRQFDASNTLHPLNTTSSSSPNPAPPHHHHRADSLKLHLSWTYHGTAGYGAQIDDAFATAAYLASLVVRERELVLVGENPPPGCVVGFWYVRGGGVKGVSGEKGNGEKGEKGEKEEKGEKGEKGNGENGVTREVVRGLVQRGFMVDCCADAGAGGIEFVRVVVGRGTGRGTVEGLVEAVLELGGKVGGGGSGGGGG</sequence>
<evidence type="ECO:0000256" key="6">
    <source>
        <dbReference type="ARBA" id="ARBA00023239"/>
    </source>
</evidence>
<dbReference type="Proteomes" id="UP000664534">
    <property type="component" value="Unassembled WGS sequence"/>
</dbReference>
<feature type="compositionally biased region" description="Basic and acidic residues" evidence="10">
    <location>
        <begin position="1176"/>
        <end position="1197"/>
    </location>
</feature>
<dbReference type="InterPro" id="IPR011989">
    <property type="entry name" value="ARM-like"/>
</dbReference>
<feature type="region of interest" description="Disordered" evidence="10">
    <location>
        <begin position="1"/>
        <end position="59"/>
    </location>
</feature>
<dbReference type="GO" id="GO:0030170">
    <property type="term" value="F:pyridoxal phosphate binding"/>
    <property type="evidence" value="ECO:0007669"/>
    <property type="project" value="InterPro"/>
</dbReference>
<comment type="caution">
    <text evidence="11">The sequence shown here is derived from an EMBL/GenBank/DDBJ whole genome shotgun (WGS) entry which is preliminary data.</text>
</comment>
<evidence type="ECO:0000256" key="9">
    <source>
        <dbReference type="ARBA" id="ARBA00031929"/>
    </source>
</evidence>